<keyword evidence="1" id="KW-1133">Transmembrane helix</keyword>
<dbReference type="AlphaFoldDB" id="A0A934UE70"/>
<accession>A0A934UE70</accession>
<keyword evidence="3" id="KW-1185">Reference proteome</keyword>
<evidence type="ECO:0000313" key="2">
    <source>
        <dbReference type="EMBL" id="MBJ8350388.1"/>
    </source>
</evidence>
<keyword evidence="1" id="KW-0472">Membrane</keyword>
<protein>
    <recommendedName>
        <fullName evidence="4">DUF4386 domain-containing protein</fullName>
    </recommendedName>
</protein>
<proteinExistence type="predicted"/>
<organism evidence="2 3">
    <name type="scientific">Streptococcus zalophi</name>
    <dbReference type="NCBI Taxonomy" id="640031"/>
    <lineage>
        <taxon>Bacteria</taxon>
        <taxon>Bacillati</taxon>
        <taxon>Bacillota</taxon>
        <taxon>Bacilli</taxon>
        <taxon>Lactobacillales</taxon>
        <taxon>Streptococcaceae</taxon>
        <taxon>Streptococcus</taxon>
    </lineage>
</organism>
<reference evidence="2 3" key="1">
    <citation type="journal article" date="2021" name="Int. J. Syst. Evol. Microbiol.">
        <title>Streptococcus vicugnae sp. nov., isolated from faeces of alpacas (Vicugna pacos) and cattle (Bos taurus), Streptococcus zalophi sp. nov., and Streptococcus pacificus sp. nov., isolated from respiratory tract of California sea lions (Zalophus californianus).</title>
        <authorList>
            <person name="Volokhov D.V."/>
            <person name="Zagorodnyaya T.A."/>
            <person name="Shen Z."/>
            <person name="Blom J."/>
            <person name="Furtak V.A."/>
            <person name="Eisenberg T."/>
            <person name="Fan P."/>
            <person name="Jeong K.C."/>
            <person name="Gao Y."/>
            <person name="Zhang S."/>
            <person name="Amselle M."/>
        </authorList>
    </citation>
    <scope>NUCLEOTIDE SEQUENCE [LARGE SCALE GENOMIC DNA]</scope>
    <source>
        <strain evidence="3">CSL7508-lung</strain>
    </source>
</reference>
<evidence type="ECO:0008006" key="4">
    <source>
        <dbReference type="Google" id="ProtNLM"/>
    </source>
</evidence>
<feature type="transmembrane region" description="Helical" evidence="1">
    <location>
        <begin position="89"/>
        <end position="113"/>
    </location>
</feature>
<feature type="transmembrane region" description="Helical" evidence="1">
    <location>
        <begin position="183"/>
        <end position="204"/>
    </location>
</feature>
<evidence type="ECO:0000256" key="1">
    <source>
        <dbReference type="SAM" id="Phobius"/>
    </source>
</evidence>
<dbReference type="RefSeq" id="WP_199568295.1">
    <property type="nucleotide sequence ID" value="NZ_JAENBP010000011.1"/>
</dbReference>
<evidence type="ECO:0000313" key="3">
    <source>
        <dbReference type="Proteomes" id="UP000644875"/>
    </source>
</evidence>
<feature type="transmembrane region" description="Helical" evidence="1">
    <location>
        <begin position="133"/>
        <end position="154"/>
    </location>
</feature>
<name>A0A934UE70_9STRE</name>
<dbReference type="Proteomes" id="UP000644875">
    <property type="component" value="Unassembled WGS sequence"/>
</dbReference>
<feature type="transmembrane region" description="Helical" evidence="1">
    <location>
        <begin position="54"/>
        <end position="77"/>
    </location>
</feature>
<comment type="caution">
    <text evidence="2">The sequence shown here is derived from an EMBL/GenBank/DDBJ whole genome shotgun (WGS) entry which is preliminary data.</text>
</comment>
<dbReference type="EMBL" id="JAENBP010000011">
    <property type="protein sequence ID" value="MBJ8350388.1"/>
    <property type="molecule type" value="Genomic_DNA"/>
</dbReference>
<keyword evidence="1" id="KW-0812">Transmembrane</keyword>
<sequence>MKYLKKRPFVTYSILWLLGFGLLAVASILIAMTLPMTSADANGVILWAQKQKVILQLADELLVFSAPTLLSAVLLLHHKINKQMPLQSSIMLALFFVLTIGIIYTVFALGRLVYPVNGLSLTADLALLSANQLFAGLHLVSLALVPCVITIAVLSRSKIVGLATVITTLLQVIGTYYAEAVSVPLAISTMIVLFAWSALAIVGLKRYYV</sequence>
<feature type="transmembrane region" description="Helical" evidence="1">
    <location>
        <begin position="159"/>
        <end position="177"/>
    </location>
</feature>
<gene>
    <name evidence="2" type="ORF">JHK64_07100</name>
</gene>
<feature type="transmembrane region" description="Helical" evidence="1">
    <location>
        <begin position="12"/>
        <end position="34"/>
    </location>
</feature>